<evidence type="ECO:0000256" key="1">
    <source>
        <dbReference type="ARBA" id="ARBA00010923"/>
    </source>
</evidence>
<dbReference type="Gene3D" id="3.90.220.20">
    <property type="entry name" value="DNA methylase specificity domains"/>
    <property type="match status" value="2"/>
</dbReference>
<dbReference type="RefSeq" id="WP_077856671.1">
    <property type="nucleotide sequence ID" value="NZ_BKAK01000017.1"/>
</dbReference>
<dbReference type="Gene3D" id="1.10.287.1120">
    <property type="entry name" value="Bipartite methylase S protein"/>
    <property type="match status" value="1"/>
</dbReference>
<proteinExistence type="inferred from homology"/>
<dbReference type="InterPro" id="IPR000055">
    <property type="entry name" value="Restrct_endonuc_typeI_TRD"/>
</dbReference>
<dbReference type="PANTHER" id="PTHR30408">
    <property type="entry name" value="TYPE-1 RESTRICTION ENZYME ECOKI SPECIFICITY PROTEIN"/>
    <property type="match status" value="1"/>
</dbReference>
<keyword evidence="2" id="KW-0680">Restriction system</keyword>
<organism evidence="5 6">
    <name type="scientific">Clostridium beijerinckii</name>
    <name type="common">Clostridium MP</name>
    <dbReference type="NCBI Taxonomy" id="1520"/>
    <lineage>
        <taxon>Bacteria</taxon>
        <taxon>Bacillati</taxon>
        <taxon>Bacillota</taxon>
        <taxon>Clostridia</taxon>
        <taxon>Eubacteriales</taxon>
        <taxon>Clostridiaceae</taxon>
        <taxon>Clostridium</taxon>
    </lineage>
</organism>
<evidence type="ECO:0000259" key="4">
    <source>
        <dbReference type="Pfam" id="PF01420"/>
    </source>
</evidence>
<dbReference type="Proteomes" id="UP000822184">
    <property type="component" value="Unassembled WGS sequence"/>
</dbReference>
<keyword evidence="3" id="KW-0238">DNA-binding</keyword>
<dbReference type="EC" id="3.1.21.3" evidence="5"/>
<feature type="domain" description="Type I restriction modification DNA specificity" evidence="4">
    <location>
        <begin position="105"/>
        <end position="191"/>
    </location>
</feature>
<dbReference type="GO" id="GO:0003677">
    <property type="term" value="F:DNA binding"/>
    <property type="evidence" value="ECO:0007669"/>
    <property type="project" value="UniProtKB-KW"/>
</dbReference>
<dbReference type="GO" id="GO:0009035">
    <property type="term" value="F:type I site-specific deoxyribonuclease activity"/>
    <property type="evidence" value="ECO:0007669"/>
    <property type="project" value="UniProtKB-EC"/>
</dbReference>
<keyword evidence="5" id="KW-0378">Hydrolase</keyword>
<sequence length="470" mass="54422">MNNGLKPYDEYKDSKVEWIGKIPSHWHVRRNSILFREIVDTNHPKLELLSIMCDKGIVRQRSTGRKVRMSEENQAYKKICVGDIGYNLMNAFMGGIGASKYEGIISPAYAVCRPKIKINSWYYHYLFRTPLYKAEFNKNSYGIMYERNRLYFDRFKRISSIVPPIEEQNQIVKYLDFQLAKINKFIKAKKKLIATLKEQKQAIINGAVTKGINPNVKMKSSGVEWLGDIPEHWEILNLSQIAKVTLSGLDKKSYDNQKKVFLCNYVDVYKNDYITNNIDFMIATASEDEIRNLSLRSGDIIITKDSESWDDIAVPAYVPNKLENVVCAYHLALIRKKSNNIISEFLYSAFLSQYVSVQYKVKAKGVTRYGLSYQSIRDVVIFVPPINEQHEIIKIIKSAIINIDEAISRTQKEIELITEYRTSLISDVVTGKVDVRNIKIDEAIDEDTKDYEIEYDEELENDETLDIEEE</sequence>
<dbReference type="InterPro" id="IPR052021">
    <property type="entry name" value="Type-I_RS_S_subunit"/>
</dbReference>
<dbReference type="PANTHER" id="PTHR30408:SF12">
    <property type="entry name" value="TYPE I RESTRICTION ENZYME MJAVIII SPECIFICITY SUBUNIT"/>
    <property type="match status" value="1"/>
</dbReference>
<dbReference type="EMBL" id="JABTDW010000001">
    <property type="protein sequence ID" value="NSB15112.1"/>
    <property type="molecule type" value="Genomic_DNA"/>
</dbReference>
<comment type="caution">
    <text evidence="5">The sequence shown here is derived from an EMBL/GenBank/DDBJ whole genome shotgun (WGS) entry which is preliminary data.</text>
</comment>
<dbReference type="AlphaFoldDB" id="A0AAE5H4V0"/>
<evidence type="ECO:0000256" key="3">
    <source>
        <dbReference type="ARBA" id="ARBA00023125"/>
    </source>
</evidence>
<feature type="domain" description="Type I restriction modification DNA specificity" evidence="4">
    <location>
        <begin position="230"/>
        <end position="415"/>
    </location>
</feature>
<reference evidence="5" key="1">
    <citation type="submission" date="2020-06" db="EMBL/GenBank/DDBJ databases">
        <title>Genomic insights into acetone-butanol-ethanol (ABE) fermentation by sequencing solventogenic clostridia strains.</title>
        <authorList>
            <person name="Brown S."/>
        </authorList>
    </citation>
    <scope>NUCLEOTIDE SEQUENCE</scope>
    <source>
        <strain evidence="5">DJ123</strain>
    </source>
</reference>
<protein>
    <submittedName>
        <fullName evidence="5">Type I restriction enzyme S subunit</fullName>
        <ecNumber evidence="5">3.1.21.3</ecNumber>
    </submittedName>
</protein>
<dbReference type="SUPFAM" id="SSF116734">
    <property type="entry name" value="DNA methylase specificity domain"/>
    <property type="match status" value="2"/>
</dbReference>
<evidence type="ECO:0000256" key="2">
    <source>
        <dbReference type="ARBA" id="ARBA00022747"/>
    </source>
</evidence>
<gene>
    <name evidence="5" type="ORF">BCD95_003371</name>
</gene>
<dbReference type="InterPro" id="IPR044946">
    <property type="entry name" value="Restrct_endonuc_typeI_TRD_sf"/>
</dbReference>
<dbReference type="GO" id="GO:0009307">
    <property type="term" value="P:DNA restriction-modification system"/>
    <property type="evidence" value="ECO:0007669"/>
    <property type="project" value="UniProtKB-KW"/>
</dbReference>
<dbReference type="GeneID" id="66343840"/>
<evidence type="ECO:0000313" key="5">
    <source>
        <dbReference type="EMBL" id="NSB15112.1"/>
    </source>
</evidence>
<accession>A0AAE5H4V0</accession>
<dbReference type="Pfam" id="PF01420">
    <property type="entry name" value="Methylase_S"/>
    <property type="match status" value="2"/>
</dbReference>
<name>A0AAE5H4V0_CLOBE</name>
<evidence type="ECO:0000313" key="6">
    <source>
        <dbReference type="Proteomes" id="UP000822184"/>
    </source>
</evidence>
<comment type="similarity">
    <text evidence="1">Belongs to the type-I restriction system S methylase family.</text>
</comment>